<dbReference type="Proteomes" id="UP001148662">
    <property type="component" value="Unassembled WGS sequence"/>
</dbReference>
<sequence>MLSSKIFIPSMPETAQSDNSSSQLQITFYINVAKDVYLATYAYRTVDSTAAVAYGASQGAQGTLCPCGRTNEFGLLGVKLFPPFITALMAKTHEVLTSPAAETEIAPLHHYDEQQQAKLKALSGYAHTLVLPESDPYRKWELRWINKPDTIPRYMRAAKWDLEDAKKRIEATVHWRRDYKPDLIPPDEVRIESETGKIIINGFDKDGRPIIYMRPGLENTQRSPRQLRHLVWCLERAKDLMPPGQESLVIIVDYKSCSLRTNPSISVARQTLHILQQHYVETLGRALVVNLPRILQFFYTGISPFLDPVTRDKMRFNPDLLELIPKEQLDADFGGDFEYEFEPVSYWDQIVAACGVAADGTRVNEKELPPVTVPAEALEKVPSKVEVQEVSTSENVGIDERNLHEFDKQPEGISIAG</sequence>
<protein>
    <submittedName>
        <fullName evidence="1">Uncharacterized protein</fullName>
    </submittedName>
</protein>
<evidence type="ECO:0000313" key="2">
    <source>
        <dbReference type="Proteomes" id="UP001148662"/>
    </source>
</evidence>
<proteinExistence type="predicted"/>
<name>A0ACC1STW5_9APHY</name>
<comment type="caution">
    <text evidence="1">The sequence shown here is derived from an EMBL/GenBank/DDBJ whole genome shotgun (WGS) entry which is preliminary data.</text>
</comment>
<dbReference type="EMBL" id="JANHOG010001032">
    <property type="protein sequence ID" value="KAJ3546179.1"/>
    <property type="molecule type" value="Genomic_DNA"/>
</dbReference>
<keyword evidence="2" id="KW-1185">Reference proteome</keyword>
<organism evidence="1 2">
    <name type="scientific">Phlebia brevispora</name>
    <dbReference type="NCBI Taxonomy" id="194682"/>
    <lineage>
        <taxon>Eukaryota</taxon>
        <taxon>Fungi</taxon>
        <taxon>Dikarya</taxon>
        <taxon>Basidiomycota</taxon>
        <taxon>Agaricomycotina</taxon>
        <taxon>Agaricomycetes</taxon>
        <taxon>Polyporales</taxon>
        <taxon>Meruliaceae</taxon>
        <taxon>Phlebia</taxon>
    </lineage>
</organism>
<accession>A0ACC1STW5</accession>
<evidence type="ECO:0000313" key="1">
    <source>
        <dbReference type="EMBL" id="KAJ3546179.1"/>
    </source>
</evidence>
<gene>
    <name evidence="1" type="ORF">NM688_g5542</name>
</gene>
<reference evidence="1" key="1">
    <citation type="submission" date="2022-07" db="EMBL/GenBank/DDBJ databases">
        <title>Genome Sequence of Phlebia brevispora.</title>
        <authorList>
            <person name="Buettner E."/>
        </authorList>
    </citation>
    <scope>NUCLEOTIDE SEQUENCE</scope>
    <source>
        <strain evidence="1">MPL23</strain>
    </source>
</reference>